<gene>
    <name evidence="1" type="ORF">NCTC12742_00003</name>
</gene>
<dbReference type="Proteomes" id="UP000272771">
    <property type="component" value="Chromosome"/>
</dbReference>
<dbReference type="OrthoDB" id="9011866at2"/>
<dbReference type="AlphaFoldDB" id="A0A448VGW0"/>
<dbReference type="RefSeq" id="WP_004283048.1">
    <property type="nucleotide sequence ID" value="NZ_CAUJRG010000027.1"/>
</dbReference>
<name>A0A448VGW0_9NEIS</name>
<evidence type="ECO:0000313" key="1">
    <source>
        <dbReference type="EMBL" id="VEJ49047.1"/>
    </source>
</evidence>
<reference evidence="1 2" key="1">
    <citation type="submission" date="2018-12" db="EMBL/GenBank/DDBJ databases">
        <authorList>
            <consortium name="Pathogen Informatics"/>
        </authorList>
    </citation>
    <scope>NUCLEOTIDE SEQUENCE [LARGE SCALE GENOMIC DNA]</scope>
    <source>
        <strain evidence="1 2">NCTC12742</strain>
    </source>
</reference>
<proteinExistence type="predicted"/>
<organism evidence="1 2">
    <name type="scientific">Neisseria weaveri</name>
    <dbReference type="NCBI Taxonomy" id="28091"/>
    <lineage>
        <taxon>Bacteria</taxon>
        <taxon>Pseudomonadati</taxon>
        <taxon>Pseudomonadota</taxon>
        <taxon>Betaproteobacteria</taxon>
        <taxon>Neisseriales</taxon>
        <taxon>Neisseriaceae</taxon>
        <taxon>Neisseria</taxon>
    </lineage>
</organism>
<evidence type="ECO:0000313" key="2">
    <source>
        <dbReference type="Proteomes" id="UP000272771"/>
    </source>
</evidence>
<dbReference type="KEGG" id="nwe:SAMEA3174300_0674"/>
<protein>
    <submittedName>
        <fullName evidence="1">Uncharacterized protein</fullName>
    </submittedName>
</protein>
<sequence length="164" mass="19369">MIFGDPYYFGIWLDTVDDWNPSDNKAEGIFAIFIDGDMLPCELPNTSTFLDNSVRSINSFFQIIDDLENEFLFNMCMEDRFNFLINTVHFKNENISEEDSFSYWKYCLTDYIDSSSDKDDIWYVSHNEKEKLMYFQKNVLKEVMLKKGTVGLVLKKVIDFNMKA</sequence>
<accession>A0A448VGW0</accession>
<dbReference type="InterPro" id="IPR028958">
    <property type="entry name" value="Imm42"/>
</dbReference>
<keyword evidence="2" id="KW-1185">Reference proteome</keyword>
<dbReference type="Pfam" id="PF15593">
    <property type="entry name" value="Imm42"/>
    <property type="match status" value="1"/>
</dbReference>
<dbReference type="EMBL" id="LR134533">
    <property type="protein sequence ID" value="VEJ49047.1"/>
    <property type="molecule type" value="Genomic_DNA"/>
</dbReference>